<dbReference type="GO" id="GO:0006310">
    <property type="term" value="P:DNA recombination"/>
    <property type="evidence" value="ECO:0007669"/>
    <property type="project" value="InterPro"/>
</dbReference>
<dbReference type="Pfam" id="PF02272">
    <property type="entry name" value="DHHA1"/>
    <property type="match status" value="1"/>
</dbReference>
<dbReference type="KEGG" id="dpr:Despr_1779"/>
<dbReference type="GO" id="GO:0003676">
    <property type="term" value="F:nucleic acid binding"/>
    <property type="evidence" value="ECO:0007669"/>
    <property type="project" value="InterPro"/>
</dbReference>
<keyword evidence="11" id="KW-1185">Reference proteome</keyword>
<dbReference type="Pfam" id="PF17768">
    <property type="entry name" value="RecJ_OB"/>
    <property type="match status" value="1"/>
</dbReference>
<comment type="similarity">
    <text evidence="1">Belongs to the RecJ family.</text>
</comment>
<dbReference type="GO" id="GO:0006281">
    <property type="term" value="P:DNA repair"/>
    <property type="evidence" value="ECO:0007669"/>
    <property type="project" value="InterPro"/>
</dbReference>
<dbReference type="Proteomes" id="UP000006365">
    <property type="component" value="Chromosome"/>
</dbReference>
<evidence type="ECO:0000256" key="2">
    <source>
        <dbReference type="ARBA" id="ARBA00019841"/>
    </source>
</evidence>
<sequence>MQPLPYIFSPHADSPQVRHFGALVAKEFRIPRQLGEIMYHRGLRTLEAVQAFLYPQLSMLPSPDSMKGIGEAVDSIVHACTTASPIFIHGDYDVDGITATALLTVFFNEIGIDTHYYIPNRLEERYGLSVRSIDRLLAQSREAGRGGLLITVDCGISAVREVAYARERGLVVIITDHHEPQATLPCADALLNPKQHDCRFPFSQLSGVGVAFFLIVALRKAFMERGLFAARSLNLKKYLDLVALGTVADVVPLVGVNRILVRAGLEVLSAKNRPGLLSLCECCGIGHREILAEDISFKLAPRINAAGRLGVPRLGVELLLAKDHAGARRAADELERLNTARKQLEGSALAAIEQQCAHQVEAGVDGLAVYHADCHPGVLGILASKIVERFHRPAIIFTDDQQHRAGTNLKGSGRSVAGVHLFHLLEQCNGLIDQFGGHAMAVGLTIDKTLLPSFADLFNRQVTTRHAEVLRQGRGIVIDCHLTDKSILTMEFAWALRLLQPFGEGNPEPTFLLSREQLVQPKGVNGHLRFQLRGANGHVFPGIGFRLAPAGRNFHGSQDLVFHLKRSWFRGTEQTQIQALHLVPH</sequence>
<feature type="coiled-coil region" evidence="6">
    <location>
        <begin position="327"/>
        <end position="354"/>
    </location>
</feature>
<dbReference type="AlphaFoldDB" id="A0A7U3YM65"/>
<keyword evidence="6" id="KW-0175">Coiled coil</keyword>
<reference evidence="10 11" key="1">
    <citation type="journal article" date="2011" name="Stand. Genomic Sci.">
        <title>Complete genome sequence of Desulfobulbus propionicus type strain (1pr3).</title>
        <authorList>
            <person name="Pagani I."/>
            <person name="Lapidus A."/>
            <person name="Nolan M."/>
            <person name="Lucas S."/>
            <person name="Hammon N."/>
            <person name="Deshpande S."/>
            <person name="Cheng J.F."/>
            <person name="Chertkov O."/>
            <person name="Davenport K."/>
            <person name="Tapia R."/>
            <person name="Han C."/>
            <person name="Goodwin L."/>
            <person name="Pitluck S."/>
            <person name="Liolios K."/>
            <person name="Mavromatis K."/>
            <person name="Ivanova N."/>
            <person name="Mikhailova N."/>
            <person name="Pati A."/>
            <person name="Chen A."/>
            <person name="Palaniappan K."/>
            <person name="Land M."/>
            <person name="Hauser L."/>
            <person name="Chang Y.J."/>
            <person name="Jeffries C.D."/>
            <person name="Detter J.C."/>
            <person name="Brambilla E."/>
            <person name="Kannan K.P."/>
            <person name="Djao O.D."/>
            <person name="Rohde M."/>
            <person name="Pukall R."/>
            <person name="Spring S."/>
            <person name="Goker M."/>
            <person name="Sikorski J."/>
            <person name="Woyke T."/>
            <person name="Bristow J."/>
            <person name="Eisen J.A."/>
            <person name="Markowitz V."/>
            <person name="Hugenholtz P."/>
            <person name="Kyrpides N.C."/>
            <person name="Klenk H.P."/>
        </authorList>
    </citation>
    <scope>NUCLEOTIDE SEQUENCE [LARGE SCALE GENOMIC DNA]</scope>
    <source>
        <strain evidence="11">ATCC 33891 / DSM 2032 / 1pr3</strain>
    </source>
</reference>
<dbReference type="InterPro" id="IPR001667">
    <property type="entry name" value="DDH_dom"/>
</dbReference>
<proteinExistence type="inferred from homology"/>
<keyword evidence="5 10" id="KW-0269">Exonuclease</keyword>
<dbReference type="PANTHER" id="PTHR30255:SF2">
    <property type="entry name" value="SINGLE-STRANDED-DNA-SPECIFIC EXONUCLEASE RECJ"/>
    <property type="match status" value="1"/>
</dbReference>
<protein>
    <recommendedName>
        <fullName evidence="2">Single-stranded-DNA-specific exonuclease RecJ</fullName>
    </recommendedName>
</protein>
<evidence type="ECO:0000256" key="1">
    <source>
        <dbReference type="ARBA" id="ARBA00005915"/>
    </source>
</evidence>
<evidence type="ECO:0000256" key="6">
    <source>
        <dbReference type="SAM" id="Coils"/>
    </source>
</evidence>
<evidence type="ECO:0000259" key="9">
    <source>
        <dbReference type="Pfam" id="PF17768"/>
    </source>
</evidence>
<dbReference type="PANTHER" id="PTHR30255">
    <property type="entry name" value="SINGLE-STRANDED-DNA-SPECIFIC EXONUCLEASE RECJ"/>
    <property type="match status" value="1"/>
</dbReference>
<evidence type="ECO:0000256" key="4">
    <source>
        <dbReference type="ARBA" id="ARBA00022801"/>
    </source>
</evidence>
<dbReference type="Gene3D" id="3.10.310.30">
    <property type="match status" value="1"/>
</dbReference>
<dbReference type="InterPro" id="IPR051673">
    <property type="entry name" value="SSDNA_exonuclease_RecJ"/>
</dbReference>
<dbReference type="Gene3D" id="3.90.1640.30">
    <property type="match status" value="1"/>
</dbReference>
<feature type="domain" description="DDH" evidence="7">
    <location>
        <begin position="86"/>
        <end position="246"/>
    </location>
</feature>
<evidence type="ECO:0000256" key="3">
    <source>
        <dbReference type="ARBA" id="ARBA00022722"/>
    </source>
</evidence>
<evidence type="ECO:0000259" key="7">
    <source>
        <dbReference type="Pfam" id="PF01368"/>
    </source>
</evidence>
<evidence type="ECO:0000259" key="8">
    <source>
        <dbReference type="Pfam" id="PF02272"/>
    </source>
</evidence>
<evidence type="ECO:0000313" key="11">
    <source>
        <dbReference type="Proteomes" id="UP000006365"/>
    </source>
</evidence>
<feature type="domain" description="DHHA1" evidence="8">
    <location>
        <begin position="367"/>
        <end position="462"/>
    </location>
</feature>
<dbReference type="SUPFAM" id="SSF64182">
    <property type="entry name" value="DHH phosphoesterases"/>
    <property type="match status" value="1"/>
</dbReference>
<evidence type="ECO:0000256" key="5">
    <source>
        <dbReference type="ARBA" id="ARBA00022839"/>
    </source>
</evidence>
<dbReference type="GO" id="GO:0008409">
    <property type="term" value="F:5'-3' exonuclease activity"/>
    <property type="evidence" value="ECO:0007669"/>
    <property type="project" value="InterPro"/>
</dbReference>
<gene>
    <name evidence="10" type="ordered locus">Despr_1779</name>
</gene>
<dbReference type="NCBIfam" id="TIGR00644">
    <property type="entry name" value="recJ"/>
    <property type="match status" value="1"/>
</dbReference>
<keyword evidence="3" id="KW-0540">Nuclease</keyword>
<evidence type="ECO:0000313" key="10">
    <source>
        <dbReference type="EMBL" id="ADW17929.1"/>
    </source>
</evidence>
<dbReference type="EMBL" id="CP002364">
    <property type="protein sequence ID" value="ADW17929.1"/>
    <property type="molecule type" value="Genomic_DNA"/>
</dbReference>
<dbReference type="Pfam" id="PF01368">
    <property type="entry name" value="DHH"/>
    <property type="match status" value="1"/>
</dbReference>
<keyword evidence="4" id="KW-0378">Hydrolase</keyword>
<dbReference type="InterPro" id="IPR004610">
    <property type="entry name" value="RecJ"/>
</dbReference>
<dbReference type="RefSeq" id="WP_015724470.1">
    <property type="nucleotide sequence ID" value="NC_014972.1"/>
</dbReference>
<feature type="domain" description="RecJ OB" evidence="9">
    <location>
        <begin position="478"/>
        <end position="579"/>
    </location>
</feature>
<organism evidence="10 11">
    <name type="scientific">Desulfobulbus propionicus (strain ATCC 33891 / DSM 2032 / VKM B-1956 / 1pr3)</name>
    <dbReference type="NCBI Taxonomy" id="577650"/>
    <lineage>
        <taxon>Bacteria</taxon>
        <taxon>Pseudomonadati</taxon>
        <taxon>Thermodesulfobacteriota</taxon>
        <taxon>Desulfobulbia</taxon>
        <taxon>Desulfobulbales</taxon>
        <taxon>Desulfobulbaceae</taxon>
        <taxon>Desulfobulbus</taxon>
    </lineage>
</organism>
<dbReference type="InterPro" id="IPR038763">
    <property type="entry name" value="DHH_sf"/>
</dbReference>
<accession>A0A7U3YM65</accession>
<dbReference type="InterPro" id="IPR003156">
    <property type="entry name" value="DHHA1_dom"/>
</dbReference>
<dbReference type="InterPro" id="IPR041122">
    <property type="entry name" value="RecJ_OB"/>
</dbReference>
<name>A0A7U3YM65_DESPD</name>